<dbReference type="PANTHER" id="PTHR48081">
    <property type="entry name" value="AB HYDROLASE SUPERFAMILY PROTEIN C4A8.06C"/>
    <property type="match status" value="1"/>
</dbReference>
<dbReference type="InterPro" id="IPR029058">
    <property type="entry name" value="AB_hydrolase_fold"/>
</dbReference>
<feature type="domain" description="BD-FAE-like" evidence="3">
    <location>
        <begin position="63"/>
        <end position="239"/>
    </location>
</feature>
<evidence type="ECO:0000313" key="4">
    <source>
        <dbReference type="EMBL" id="KFZ28460.1"/>
    </source>
</evidence>
<comment type="caution">
    <text evidence="4">The sequence shown here is derived from an EMBL/GenBank/DDBJ whole genome shotgun (WGS) entry which is preliminary data.</text>
</comment>
<name>A0A094IL95_9GAMM</name>
<dbReference type="EMBL" id="JPIN01000008">
    <property type="protein sequence ID" value="KFZ28460.1"/>
    <property type="molecule type" value="Genomic_DNA"/>
</dbReference>
<dbReference type="PANTHER" id="PTHR48081:SF33">
    <property type="entry name" value="KYNURENINE FORMAMIDASE"/>
    <property type="match status" value="1"/>
</dbReference>
<reference evidence="4 5" key="1">
    <citation type="submission" date="2014-06" db="EMBL/GenBank/DDBJ databases">
        <title>Draft genome sequence of Idiomarina sp. MCCC 1A10513.</title>
        <authorList>
            <person name="Du J."/>
            <person name="Lai Q."/>
            <person name="Shao Z."/>
        </authorList>
    </citation>
    <scope>NUCLEOTIDE SEQUENCE [LARGE SCALE GENOMIC DNA]</scope>
    <source>
        <strain evidence="4 5">MCCC 1A10513</strain>
    </source>
</reference>
<protein>
    <recommendedName>
        <fullName evidence="3">BD-FAE-like domain-containing protein</fullName>
    </recommendedName>
</protein>
<feature type="signal peptide" evidence="2">
    <location>
        <begin position="1"/>
        <end position="20"/>
    </location>
</feature>
<dbReference type="InterPro" id="IPR049492">
    <property type="entry name" value="BD-FAE-like_dom"/>
</dbReference>
<accession>A0A094IL95</accession>
<gene>
    <name evidence="4" type="ORF">IDAT_09115</name>
</gene>
<dbReference type="RefSeq" id="WP_034732992.1">
    <property type="nucleotide sequence ID" value="NZ_JPIN01000008.1"/>
</dbReference>
<dbReference type="Gene3D" id="3.40.50.1820">
    <property type="entry name" value="alpha/beta hydrolase"/>
    <property type="match status" value="1"/>
</dbReference>
<sequence length="274" mass="29368">MKFNFTSLIAAALLTAPTVANELVSPNVSYNSVTELSVSEHYTTFTYGDDPLQFVEHWPAVNADAMAPLVVFIHGGCWLNAYDIAHTRPAAQALAQAGYEVASIEYRRTGDEGGGWPGTFKDIFQALLVTLTRPTLQASEREVVVMGHSAGGHLAILAGQALAKEVDHVVGLAAITDLTSYAAGESGCEQAAASFMANAEAADWQQADPAQQEFSVAITLLQGTADSIVPLRQAEALADQAEIVTVQDAGHFDWVHPHSHAWQRLLQTLEQLTL</sequence>
<feature type="chain" id="PRO_5001904424" description="BD-FAE-like domain-containing protein" evidence="2">
    <location>
        <begin position="21"/>
        <end position="274"/>
    </location>
</feature>
<proteinExistence type="predicted"/>
<evidence type="ECO:0000256" key="1">
    <source>
        <dbReference type="ARBA" id="ARBA00022801"/>
    </source>
</evidence>
<dbReference type="SUPFAM" id="SSF53474">
    <property type="entry name" value="alpha/beta-Hydrolases"/>
    <property type="match status" value="1"/>
</dbReference>
<dbReference type="GO" id="GO:0016787">
    <property type="term" value="F:hydrolase activity"/>
    <property type="evidence" value="ECO:0007669"/>
    <property type="project" value="UniProtKB-KW"/>
</dbReference>
<keyword evidence="2" id="KW-0732">Signal</keyword>
<dbReference type="OrthoDB" id="255603at2"/>
<organism evidence="4 5">
    <name type="scientific">Pseudidiomarina atlantica</name>
    <dbReference type="NCBI Taxonomy" id="1517416"/>
    <lineage>
        <taxon>Bacteria</taxon>
        <taxon>Pseudomonadati</taxon>
        <taxon>Pseudomonadota</taxon>
        <taxon>Gammaproteobacteria</taxon>
        <taxon>Alteromonadales</taxon>
        <taxon>Idiomarinaceae</taxon>
        <taxon>Pseudidiomarina</taxon>
    </lineage>
</organism>
<dbReference type="STRING" id="1517416.IDAT_09115"/>
<dbReference type="InterPro" id="IPR050300">
    <property type="entry name" value="GDXG_lipolytic_enzyme"/>
</dbReference>
<dbReference type="Proteomes" id="UP000053718">
    <property type="component" value="Unassembled WGS sequence"/>
</dbReference>
<evidence type="ECO:0000313" key="5">
    <source>
        <dbReference type="Proteomes" id="UP000053718"/>
    </source>
</evidence>
<evidence type="ECO:0000259" key="3">
    <source>
        <dbReference type="Pfam" id="PF20434"/>
    </source>
</evidence>
<keyword evidence="1" id="KW-0378">Hydrolase</keyword>
<dbReference type="Pfam" id="PF20434">
    <property type="entry name" value="BD-FAE"/>
    <property type="match status" value="1"/>
</dbReference>
<dbReference type="AlphaFoldDB" id="A0A094IL95"/>
<evidence type="ECO:0000256" key="2">
    <source>
        <dbReference type="SAM" id="SignalP"/>
    </source>
</evidence>
<dbReference type="eggNOG" id="COG0657">
    <property type="taxonomic scope" value="Bacteria"/>
</dbReference>
<keyword evidence="5" id="KW-1185">Reference proteome</keyword>